<reference evidence="1" key="1">
    <citation type="journal article" date="2015" name="ISME J.">
        <title>Draft Genome Sequence of Streptomyces incarnatus NRRL8089, which Produces the Nucleoside Antibiotic Sinefungin.</title>
        <authorList>
            <person name="Oshima K."/>
            <person name="Hattori M."/>
            <person name="Shimizu H."/>
            <person name="Fukuda K."/>
            <person name="Nemoto M."/>
            <person name="Inagaki K."/>
            <person name="Tamura T."/>
        </authorList>
    </citation>
    <scope>NUCLEOTIDE SEQUENCE</scope>
    <source>
        <strain evidence="1">FACHB-1375</strain>
    </source>
</reference>
<reference evidence="1" key="2">
    <citation type="submission" date="2020-08" db="EMBL/GenBank/DDBJ databases">
        <authorList>
            <person name="Chen M."/>
            <person name="Teng W."/>
            <person name="Zhao L."/>
            <person name="Hu C."/>
            <person name="Zhou Y."/>
            <person name="Han B."/>
            <person name="Song L."/>
            <person name="Shu W."/>
        </authorList>
    </citation>
    <scope>NUCLEOTIDE SEQUENCE</scope>
    <source>
        <strain evidence="1">FACHB-1375</strain>
    </source>
</reference>
<comment type="caution">
    <text evidence="1">The sequence shown here is derived from an EMBL/GenBank/DDBJ whole genome shotgun (WGS) entry which is preliminary data.</text>
</comment>
<dbReference type="EMBL" id="JACJPW010000023">
    <property type="protein sequence ID" value="MBD2181603.1"/>
    <property type="molecule type" value="Genomic_DNA"/>
</dbReference>
<name>A0A926VD34_9CYAN</name>
<sequence length="339" mass="37974">MTDNFYLLAPEKLSASYKLSESFLYKVSDFLGIIAQPSPSKAHIQEAIDSLLTNLRTEDIRPSGNPDEQVCDDYFRIKRVHSEDDAQCQILLASILISKKAFQEATASLDLLLSDGNEYWLTTHWSFISLIQGLIICFLRFESHLLANNLNAAAIELETASTLMLSSGAAMEMAGRIGGEVFRSQVRPKMGQELSGIMMLDHNFLITIWKRLHPYFGSLPEQLKHQHEEFISSYKVLATSHKAVCDRFGGSEHGSLLLPKLKATETLARFEINRLRLLQAKTDIKIGEDLLPLDDKQYVELGFKTLVDLLMRAFGLQDFGLSSTSSAELSIVDPVRSSL</sequence>
<gene>
    <name evidence="1" type="ORF">H6G03_10870</name>
</gene>
<proteinExistence type="predicted"/>
<dbReference type="AlphaFoldDB" id="A0A926VD34"/>
<protein>
    <submittedName>
        <fullName evidence="1">Uncharacterized protein</fullName>
    </submittedName>
</protein>
<evidence type="ECO:0000313" key="1">
    <source>
        <dbReference type="EMBL" id="MBD2181603.1"/>
    </source>
</evidence>
<dbReference type="Proteomes" id="UP000641646">
    <property type="component" value="Unassembled WGS sequence"/>
</dbReference>
<accession>A0A926VD34</accession>
<keyword evidence="2" id="KW-1185">Reference proteome</keyword>
<dbReference type="RefSeq" id="WP_190464412.1">
    <property type="nucleotide sequence ID" value="NZ_JACJPW010000023.1"/>
</dbReference>
<organism evidence="1 2">
    <name type="scientific">Aerosakkonema funiforme FACHB-1375</name>
    <dbReference type="NCBI Taxonomy" id="2949571"/>
    <lineage>
        <taxon>Bacteria</taxon>
        <taxon>Bacillati</taxon>
        <taxon>Cyanobacteriota</taxon>
        <taxon>Cyanophyceae</taxon>
        <taxon>Oscillatoriophycideae</taxon>
        <taxon>Aerosakkonematales</taxon>
        <taxon>Aerosakkonemataceae</taxon>
        <taxon>Aerosakkonema</taxon>
    </lineage>
</organism>
<evidence type="ECO:0000313" key="2">
    <source>
        <dbReference type="Proteomes" id="UP000641646"/>
    </source>
</evidence>